<dbReference type="Gene3D" id="3.40.50.720">
    <property type="entry name" value="NAD(P)-binding Rossmann-like Domain"/>
    <property type="match status" value="2"/>
</dbReference>
<dbReference type="Pfam" id="PF02719">
    <property type="entry name" value="Polysacc_synt_2"/>
    <property type="match status" value="2"/>
</dbReference>
<feature type="domain" description="Polysaccharide biosynthesis protein CapD-like" evidence="2">
    <location>
        <begin position="205"/>
        <end position="266"/>
    </location>
</feature>
<sequence>MELPGVTQLVGGRVQVSDIREVDIIDLLGRDPVPPKLDLLEKNIKNKVVMVTGAGGSIGSELCRQIVKHQPTCLVLFEMSEFALYSIDRELQNAGVEVVPILGSVTHQIKLERILQQHAVQTVYHAAAYKHVPLVEANPFEGIYNTSIGTARSVDAAVAQGVETFVLISTDKAVRPTNVMGASKRMAELYCQGLAATKPQTQISIIEKGGPVTVTHPEVTRYFMTIPEAAQLVIQAGAMGTGGDVFLLDMGEPVKIVDLAKQMIRL</sequence>
<evidence type="ECO:0000256" key="1">
    <source>
        <dbReference type="ARBA" id="ARBA00007430"/>
    </source>
</evidence>
<dbReference type="PANTHER" id="PTHR43318:SF1">
    <property type="entry name" value="POLYSACCHARIDE BIOSYNTHESIS PROTEIN EPSC-RELATED"/>
    <property type="match status" value="1"/>
</dbReference>
<dbReference type="InterPro" id="IPR003869">
    <property type="entry name" value="Polysac_CapD-like"/>
</dbReference>
<reference evidence="3" key="1">
    <citation type="submission" date="2020-11" db="EMBL/GenBank/DDBJ databases">
        <authorList>
            <person name="Tran Van P."/>
        </authorList>
    </citation>
    <scope>NUCLEOTIDE SEQUENCE</scope>
</reference>
<feature type="non-terminal residue" evidence="3">
    <location>
        <position position="266"/>
    </location>
</feature>
<organism evidence="3">
    <name type="scientific">Notodromas monacha</name>
    <dbReference type="NCBI Taxonomy" id="399045"/>
    <lineage>
        <taxon>Eukaryota</taxon>
        <taxon>Metazoa</taxon>
        <taxon>Ecdysozoa</taxon>
        <taxon>Arthropoda</taxon>
        <taxon>Crustacea</taxon>
        <taxon>Oligostraca</taxon>
        <taxon>Ostracoda</taxon>
        <taxon>Podocopa</taxon>
        <taxon>Podocopida</taxon>
        <taxon>Cypridocopina</taxon>
        <taxon>Cypridoidea</taxon>
        <taxon>Cyprididae</taxon>
        <taxon>Notodromas</taxon>
    </lineage>
</organism>
<keyword evidence="4" id="KW-1185">Reference proteome</keyword>
<dbReference type="EMBL" id="CAJPEX010020115">
    <property type="protein sequence ID" value="CAG0925845.1"/>
    <property type="molecule type" value="Genomic_DNA"/>
</dbReference>
<protein>
    <recommendedName>
        <fullName evidence="2">Polysaccharide biosynthesis protein CapD-like domain-containing protein</fullName>
    </recommendedName>
</protein>
<dbReference type="SUPFAM" id="SSF51735">
    <property type="entry name" value="NAD(P)-binding Rossmann-fold domains"/>
    <property type="match status" value="1"/>
</dbReference>
<dbReference type="AlphaFoldDB" id="A0A7R9GKF2"/>
<feature type="domain" description="Polysaccharide biosynthesis protein CapD-like" evidence="2">
    <location>
        <begin position="49"/>
        <end position="202"/>
    </location>
</feature>
<dbReference type="PANTHER" id="PTHR43318">
    <property type="entry name" value="UDP-N-ACETYLGLUCOSAMINE 4,6-DEHYDRATASE"/>
    <property type="match status" value="1"/>
</dbReference>
<evidence type="ECO:0000259" key="2">
    <source>
        <dbReference type="Pfam" id="PF02719"/>
    </source>
</evidence>
<gene>
    <name evidence="3" type="ORF">NMOB1V02_LOCUS13295</name>
</gene>
<name>A0A7R9GKF2_9CRUS</name>
<dbReference type="InterPro" id="IPR036291">
    <property type="entry name" value="NAD(P)-bd_dom_sf"/>
</dbReference>
<evidence type="ECO:0000313" key="3">
    <source>
        <dbReference type="EMBL" id="CAD7285693.1"/>
    </source>
</evidence>
<dbReference type="EMBL" id="OA902152">
    <property type="protein sequence ID" value="CAD7285693.1"/>
    <property type="molecule type" value="Genomic_DNA"/>
</dbReference>
<comment type="similarity">
    <text evidence="1">Belongs to the polysaccharide synthase family.</text>
</comment>
<accession>A0A7R9GKF2</accession>
<evidence type="ECO:0000313" key="4">
    <source>
        <dbReference type="Proteomes" id="UP000678499"/>
    </source>
</evidence>
<dbReference type="Proteomes" id="UP000678499">
    <property type="component" value="Unassembled WGS sequence"/>
</dbReference>
<dbReference type="OrthoDB" id="2735536at2759"/>
<dbReference type="InterPro" id="IPR051203">
    <property type="entry name" value="Polysaccharide_Synthase-Rel"/>
</dbReference>
<proteinExistence type="inferred from homology"/>